<dbReference type="GO" id="GO:0090110">
    <property type="term" value="P:COPII-coated vesicle cargo loading"/>
    <property type="evidence" value="ECO:0007669"/>
    <property type="project" value="TreeGrafter"/>
</dbReference>
<keyword evidence="3" id="KW-0333">Golgi apparatus</keyword>
<dbReference type="Gene3D" id="3.40.50.410">
    <property type="entry name" value="von Willebrand factor, type A domain"/>
    <property type="match status" value="1"/>
</dbReference>
<dbReference type="CDD" id="cd01479">
    <property type="entry name" value="Sec24-like"/>
    <property type="match status" value="1"/>
</dbReference>
<dbReference type="Gene3D" id="2.30.30.380">
    <property type="entry name" value="Zn-finger domain of Sec23/24"/>
    <property type="match status" value="1"/>
</dbReference>
<keyword evidence="7" id="KW-1185">Reference proteome</keyword>
<evidence type="ECO:0000256" key="3">
    <source>
        <dbReference type="ARBA" id="ARBA00023034"/>
    </source>
</evidence>
<evidence type="ECO:0000256" key="1">
    <source>
        <dbReference type="ARBA" id="ARBA00004394"/>
    </source>
</evidence>
<evidence type="ECO:0000256" key="2">
    <source>
        <dbReference type="ARBA" id="ARBA00008334"/>
    </source>
</evidence>
<dbReference type="SUPFAM" id="SSF81995">
    <property type="entry name" value="beta-sandwich domain of Sec23/24"/>
    <property type="match status" value="1"/>
</dbReference>
<dbReference type="GO" id="GO:0070971">
    <property type="term" value="C:endoplasmic reticulum exit site"/>
    <property type="evidence" value="ECO:0007669"/>
    <property type="project" value="TreeGrafter"/>
</dbReference>
<dbReference type="Proteomes" id="UP000593576">
    <property type="component" value="Unassembled WGS sequence"/>
</dbReference>
<dbReference type="Pfam" id="PF04810">
    <property type="entry name" value="zf-Sec23_Sec24"/>
    <property type="match status" value="1"/>
</dbReference>
<dbReference type="GO" id="GO:0030127">
    <property type="term" value="C:COPII vesicle coat"/>
    <property type="evidence" value="ECO:0007669"/>
    <property type="project" value="InterPro"/>
</dbReference>
<dbReference type="Gene3D" id="2.60.40.1670">
    <property type="entry name" value="beta-sandwich domain of Sec23/24"/>
    <property type="match status" value="1"/>
</dbReference>
<evidence type="ECO:0008006" key="8">
    <source>
        <dbReference type="Google" id="ProtNLM"/>
    </source>
</evidence>
<protein>
    <recommendedName>
        <fullName evidence="8">Sec23/Sec24 trunk domain-containing protein</fullName>
    </recommendedName>
</protein>
<feature type="domain" description="Zinc finger Sec23/Sec24-type" evidence="4">
    <location>
        <begin position="58"/>
        <end position="96"/>
    </location>
</feature>
<evidence type="ECO:0000259" key="4">
    <source>
        <dbReference type="Pfam" id="PF04810"/>
    </source>
</evidence>
<dbReference type="PANTHER" id="PTHR13803:SF39">
    <property type="entry name" value="SECRETORY 24AB, ISOFORM A"/>
    <property type="match status" value="1"/>
</dbReference>
<dbReference type="OrthoDB" id="49016at2759"/>
<dbReference type="SUPFAM" id="SSF82919">
    <property type="entry name" value="Zn-finger domain of Sec23/24"/>
    <property type="match status" value="1"/>
</dbReference>
<accession>A0A7J9KRU9</accession>
<dbReference type="GO" id="GO:0000139">
    <property type="term" value="C:Golgi membrane"/>
    <property type="evidence" value="ECO:0007669"/>
    <property type="project" value="UniProtKB-SubCell"/>
</dbReference>
<gene>
    <name evidence="6" type="ORF">Goshw_012587</name>
</gene>
<organism evidence="6 7">
    <name type="scientific">Gossypium schwendimanii</name>
    <name type="common">Cotton</name>
    <dbReference type="NCBI Taxonomy" id="34291"/>
    <lineage>
        <taxon>Eukaryota</taxon>
        <taxon>Viridiplantae</taxon>
        <taxon>Streptophyta</taxon>
        <taxon>Embryophyta</taxon>
        <taxon>Tracheophyta</taxon>
        <taxon>Spermatophyta</taxon>
        <taxon>Magnoliopsida</taxon>
        <taxon>eudicotyledons</taxon>
        <taxon>Gunneridae</taxon>
        <taxon>Pentapetalae</taxon>
        <taxon>rosids</taxon>
        <taxon>malvids</taxon>
        <taxon>Malvales</taxon>
        <taxon>Malvaceae</taxon>
        <taxon>Malvoideae</taxon>
        <taxon>Gossypium</taxon>
    </lineage>
</organism>
<evidence type="ECO:0000313" key="6">
    <source>
        <dbReference type="EMBL" id="MBA0849187.1"/>
    </source>
</evidence>
<comment type="similarity">
    <text evidence="2">Belongs to the SEC23/SEC24 family. SEC24 subfamily.</text>
</comment>
<evidence type="ECO:0000259" key="5">
    <source>
        <dbReference type="Pfam" id="PF04811"/>
    </source>
</evidence>
<reference evidence="6 7" key="1">
    <citation type="journal article" date="2019" name="Genome Biol. Evol.">
        <title>Insights into the evolution of the New World diploid cottons (Gossypium, subgenus Houzingenia) based on genome sequencing.</title>
        <authorList>
            <person name="Grover C.E."/>
            <person name="Arick M.A. 2nd"/>
            <person name="Thrash A."/>
            <person name="Conover J.L."/>
            <person name="Sanders W.S."/>
            <person name="Peterson D.G."/>
            <person name="Frelichowski J.E."/>
            <person name="Scheffler J.A."/>
            <person name="Scheffler B.E."/>
            <person name="Wendel J.F."/>
        </authorList>
    </citation>
    <scope>NUCLEOTIDE SEQUENCE [LARGE SCALE GENOMIC DNA]</scope>
    <source>
        <strain evidence="6">1</strain>
        <tissue evidence="6">Leaf</tissue>
    </source>
</reference>
<evidence type="ECO:0000313" key="7">
    <source>
        <dbReference type="Proteomes" id="UP000593576"/>
    </source>
</evidence>
<dbReference type="InterPro" id="IPR036465">
    <property type="entry name" value="vWFA_dom_sf"/>
</dbReference>
<dbReference type="EMBL" id="JABFAF010000002">
    <property type="protein sequence ID" value="MBA0849187.1"/>
    <property type="molecule type" value="Genomic_DNA"/>
</dbReference>
<dbReference type="InterPro" id="IPR050550">
    <property type="entry name" value="SEC23_SEC24_subfamily"/>
</dbReference>
<dbReference type="Pfam" id="PF04811">
    <property type="entry name" value="Sec23_trunk"/>
    <property type="match status" value="1"/>
</dbReference>
<dbReference type="InterPro" id="IPR006895">
    <property type="entry name" value="Znf_Sec23_Sec24"/>
</dbReference>
<name>A0A7J9KRU9_GOSSC</name>
<dbReference type="PANTHER" id="PTHR13803">
    <property type="entry name" value="SEC24-RELATED PROTEIN"/>
    <property type="match status" value="1"/>
</dbReference>
<dbReference type="InterPro" id="IPR036174">
    <property type="entry name" value="Znf_Sec23_Sec24_sf"/>
</dbReference>
<dbReference type="InterPro" id="IPR041742">
    <property type="entry name" value="Sec24-like_trunk_dom"/>
</dbReference>
<dbReference type="GO" id="GO:0008270">
    <property type="term" value="F:zinc ion binding"/>
    <property type="evidence" value="ECO:0007669"/>
    <property type="project" value="InterPro"/>
</dbReference>
<sequence length="362" mass="40679">MYPMNCNPRYLRLTTSAIPNSQSLASRWHLPLGAVVCPLAEAPEGEEVPVINFASTGIIRCRRCRTYVNPYVTFTDAGRKWRCNICSLLNDVPGEYFANLDATGRRIDLDQRPELIKGSVVAQTIRSCLDELPGFPRTQIGFITFESTIHFYNMKTSLTQPQMMVVSDLDDIFVPLPEDLLVNLSESRNVVETFLDSLPSMFQDNVNVEAAFGSALKAAFMVMSKLGGKLLIFQNTLPSMGVGRLKLRGHDLHVYGTDKEHTLRLPKDTFYKQMAADLTKFQIGVNIYAFSDKYTDIASLGTLAKYTGGQVYYYPSFQSGIHGEKLRHELARDLTRETAWEAVMRIRCGKGFGLHLTMETLC</sequence>
<comment type="caution">
    <text evidence="6">The sequence shown here is derived from an EMBL/GenBank/DDBJ whole genome shotgun (WGS) entry which is preliminary data.</text>
</comment>
<dbReference type="SUPFAM" id="SSF53300">
    <property type="entry name" value="vWA-like"/>
    <property type="match status" value="1"/>
</dbReference>
<dbReference type="GO" id="GO:0006886">
    <property type="term" value="P:intracellular protein transport"/>
    <property type="evidence" value="ECO:0007669"/>
    <property type="project" value="InterPro"/>
</dbReference>
<feature type="domain" description="Sec23/Sec24 trunk" evidence="5">
    <location>
        <begin position="120"/>
        <end position="333"/>
    </location>
</feature>
<dbReference type="AlphaFoldDB" id="A0A7J9KRU9"/>
<proteinExistence type="inferred from homology"/>
<dbReference type="InterPro" id="IPR006896">
    <property type="entry name" value="Sec23/24_trunk_dom"/>
</dbReference>
<dbReference type="GO" id="GO:0000149">
    <property type="term" value="F:SNARE binding"/>
    <property type="evidence" value="ECO:0007669"/>
    <property type="project" value="TreeGrafter"/>
</dbReference>
<comment type="subcellular location">
    <subcellularLocation>
        <location evidence="1">Golgi apparatus membrane</location>
    </subcellularLocation>
</comment>